<evidence type="ECO:0000313" key="2">
    <source>
        <dbReference type="EMBL" id="KAK1722737.1"/>
    </source>
</evidence>
<evidence type="ECO:0008006" key="4">
    <source>
        <dbReference type="Google" id="ProtNLM"/>
    </source>
</evidence>
<proteinExistence type="predicted"/>
<dbReference type="GeneID" id="85392596"/>
<sequence length="79" mass="8853">MHESSRTSNLAFLFRMVVLAGLARPVEAFFRACSWCADLPRRLAASHPARMSVWVVSPWCVFVDCGSECFCAVRSSRGR</sequence>
<name>A0AAD8UH35_GLOAC</name>
<organism evidence="2 3">
    <name type="scientific">Glomerella acutata</name>
    <name type="common">Colletotrichum acutatum</name>
    <dbReference type="NCBI Taxonomy" id="27357"/>
    <lineage>
        <taxon>Eukaryota</taxon>
        <taxon>Fungi</taxon>
        <taxon>Dikarya</taxon>
        <taxon>Ascomycota</taxon>
        <taxon>Pezizomycotina</taxon>
        <taxon>Sordariomycetes</taxon>
        <taxon>Hypocreomycetidae</taxon>
        <taxon>Glomerellales</taxon>
        <taxon>Glomerellaceae</taxon>
        <taxon>Colletotrichum</taxon>
        <taxon>Colletotrichum acutatum species complex</taxon>
    </lineage>
</organism>
<dbReference type="Proteomes" id="UP001244207">
    <property type="component" value="Unassembled WGS sequence"/>
</dbReference>
<feature type="signal peptide" evidence="1">
    <location>
        <begin position="1"/>
        <end position="28"/>
    </location>
</feature>
<keyword evidence="1" id="KW-0732">Signal</keyword>
<reference evidence="2" key="1">
    <citation type="submission" date="2021-12" db="EMBL/GenBank/DDBJ databases">
        <title>Comparative genomics, transcriptomics and evolutionary studies reveal genomic signatures of adaptation to plant cell wall in hemibiotrophic fungi.</title>
        <authorList>
            <consortium name="DOE Joint Genome Institute"/>
            <person name="Baroncelli R."/>
            <person name="Diaz J.F."/>
            <person name="Benocci T."/>
            <person name="Peng M."/>
            <person name="Battaglia E."/>
            <person name="Haridas S."/>
            <person name="Andreopoulos W."/>
            <person name="Labutti K."/>
            <person name="Pangilinan J."/>
            <person name="Floch G.L."/>
            <person name="Makela M.R."/>
            <person name="Henrissat B."/>
            <person name="Grigoriev I.V."/>
            <person name="Crouch J.A."/>
            <person name="De Vries R.P."/>
            <person name="Sukno S.A."/>
            <person name="Thon M.R."/>
        </authorList>
    </citation>
    <scope>NUCLEOTIDE SEQUENCE</scope>
    <source>
        <strain evidence="2">CBS 112980</strain>
    </source>
</reference>
<comment type="caution">
    <text evidence="2">The sequence shown here is derived from an EMBL/GenBank/DDBJ whole genome shotgun (WGS) entry which is preliminary data.</text>
</comment>
<accession>A0AAD8UH35</accession>
<gene>
    <name evidence="2" type="ORF">BDZ83DRAFT_628324</name>
</gene>
<evidence type="ECO:0000256" key="1">
    <source>
        <dbReference type="SAM" id="SignalP"/>
    </source>
</evidence>
<protein>
    <recommendedName>
        <fullName evidence="4">Secreted protein</fullName>
    </recommendedName>
</protein>
<dbReference type="EMBL" id="JAHMHS010000075">
    <property type="protein sequence ID" value="KAK1722737.1"/>
    <property type="molecule type" value="Genomic_DNA"/>
</dbReference>
<keyword evidence="3" id="KW-1185">Reference proteome</keyword>
<feature type="chain" id="PRO_5042064805" description="Secreted protein" evidence="1">
    <location>
        <begin position="29"/>
        <end position="79"/>
    </location>
</feature>
<evidence type="ECO:0000313" key="3">
    <source>
        <dbReference type="Proteomes" id="UP001244207"/>
    </source>
</evidence>
<dbReference type="AlphaFoldDB" id="A0AAD8UH35"/>
<dbReference type="RefSeq" id="XP_060362792.1">
    <property type="nucleotide sequence ID" value="XM_060508697.1"/>
</dbReference>